<name>A0ABS5BS85_9BACT</name>
<comment type="similarity">
    <text evidence="1">Belongs to the sigma-70 factor family. ECF subfamily.</text>
</comment>
<keyword evidence="8" id="KW-1185">Reference proteome</keyword>
<dbReference type="Proteomes" id="UP000676565">
    <property type="component" value="Unassembled WGS sequence"/>
</dbReference>
<evidence type="ECO:0000256" key="5">
    <source>
        <dbReference type="ARBA" id="ARBA00023163"/>
    </source>
</evidence>
<keyword evidence="3" id="KW-0731">Sigma factor</keyword>
<organism evidence="7 8">
    <name type="scientific">Gemmata palustris</name>
    <dbReference type="NCBI Taxonomy" id="2822762"/>
    <lineage>
        <taxon>Bacteria</taxon>
        <taxon>Pseudomonadati</taxon>
        <taxon>Planctomycetota</taxon>
        <taxon>Planctomycetia</taxon>
        <taxon>Gemmatales</taxon>
        <taxon>Gemmataceae</taxon>
        <taxon>Gemmata</taxon>
    </lineage>
</organism>
<proteinExistence type="inferred from homology"/>
<protein>
    <submittedName>
        <fullName evidence="7">Sigma-70 family RNA polymerase sigma factor</fullName>
    </submittedName>
</protein>
<dbReference type="SUPFAM" id="SSF88659">
    <property type="entry name" value="Sigma3 and sigma4 domains of RNA polymerase sigma factors"/>
    <property type="match status" value="1"/>
</dbReference>
<dbReference type="Pfam" id="PF08281">
    <property type="entry name" value="Sigma70_r4_2"/>
    <property type="match status" value="1"/>
</dbReference>
<keyword evidence="2" id="KW-0805">Transcription regulation</keyword>
<dbReference type="InterPro" id="IPR013325">
    <property type="entry name" value="RNA_pol_sigma_r2"/>
</dbReference>
<evidence type="ECO:0000259" key="6">
    <source>
        <dbReference type="Pfam" id="PF08281"/>
    </source>
</evidence>
<dbReference type="PANTHER" id="PTHR43133:SF8">
    <property type="entry name" value="RNA POLYMERASE SIGMA FACTOR HI_1459-RELATED"/>
    <property type="match status" value="1"/>
</dbReference>
<dbReference type="InterPro" id="IPR014284">
    <property type="entry name" value="RNA_pol_sigma-70_dom"/>
</dbReference>
<evidence type="ECO:0000256" key="4">
    <source>
        <dbReference type="ARBA" id="ARBA00023125"/>
    </source>
</evidence>
<dbReference type="Gene3D" id="1.10.10.10">
    <property type="entry name" value="Winged helix-like DNA-binding domain superfamily/Winged helix DNA-binding domain"/>
    <property type="match status" value="1"/>
</dbReference>
<dbReference type="SUPFAM" id="SSF88946">
    <property type="entry name" value="Sigma2 domain of RNA polymerase sigma factors"/>
    <property type="match status" value="1"/>
</dbReference>
<evidence type="ECO:0000256" key="1">
    <source>
        <dbReference type="ARBA" id="ARBA00010641"/>
    </source>
</evidence>
<evidence type="ECO:0000313" key="8">
    <source>
        <dbReference type="Proteomes" id="UP000676565"/>
    </source>
</evidence>
<evidence type="ECO:0000313" key="7">
    <source>
        <dbReference type="EMBL" id="MBP3956516.1"/>
    </source>
</evidence>
<dbReference type="InterPro" id="IPR013324">
    <property type="entry name" value="RNA_pol_sigma_r3/r4-like"/>
</dbReference>
<dbReference type="NCBIfam" id="TIGR02937">
    <property type="entry name" value="sigma70-ECF"/>
    <property type="match status" value="1"/>
</dbReference>
<dbReference type="RefSeq" id="WP_210654712.1">
    <property type="nucleotide sequence ID" value="NZ_JAGKQQ010000001.1"/>
</dbReference>
<sequence>MSDVPLSDVLHRDPAALAAFLEHRRPALVAFVEGRLGATLRGKLDPQDIAQEVAIKALRELPQTELGDRDPFGWLCHLAEQCVIDAHRHFAASKRAAEREQPGNVPAGEGSPDLIALLAASITTPTQAVVRDEREVRLRAAIATLPEEHREALRLRYVEGLPTKDVAARLNKSDVATRVLLTRLVHRLQELLGPGEEA</sequence>
<gene>
    <name evidence="7" type="ORF">J8F10_14650</name>
</gene>
<keyword evidence="5" id="KW-0804">Transcription</keyword>
<feature type="domain" description="RNA polymerase sigma factor 70 region 4 type 2" evidence="6">
    <location>
        <begin position="137"/>
        <end position="183"/>
    </location>
</feature>
<dbReference type="PANTHER" id="PTHR43133">
    <property type="entry name" value="RNA POLYMERASE ECF-TYPE SIGMA FACTO"/>
    <property type="match status" value="1"/>
</dbReference>
<evidence type="ECO:0000256" key="3">
    <source>
        <dbReference type="ARBA" id="ARBA00023082"/>
    </source>
</evidence>
<accession>A0ABS5BS85</accession>
<comment type="caution">
    <text evidence="7">The sequence shown here is derived from an EMBL/GenBank/DDBJ whole genome shotgun (WGS) entry which is preliminary data.</text>
</comment>
<dbReference type="InterPro" id="IPR013249">
    <property type="entry name" value="RNA_pol_sigma70_r4_t2"/>
</dbReference>
<dbReference type="Gene3D" id="1.10.1740.10">
    <property type="match status" value="1"/>
</dbReference>
<reference evidence="7 8" key="1">
    <citation type="submission" date="2021-04" db="EMBL/GenBank/DDBJ databases">
        <authorList>
            <person name="Ivanova A."/>
        </authorList>
    </citation>
    <scope>NUCLEOTIDE SEQUENCE [LARGE SCALE GENOMIC DNA]</scope>
    <source>
        <strain evidence="7 8">G18</strain>
    </source>
</reference>
<keyword evidence="4" id="KW-0238">DNA-binding</keyword>
<dbReference type="InterPro" id="IPR039425">
    <property type="entry name" value="RNA_pol_sigma-70-like"/>
</dbReference>
<dbReference type="EMBL" id="JAGKQQ010000001">
    <property type="protein sequence ID" value="MBP3956516.1"/>
    <property type="molecule type" value="Genomic_DNA"/>
</dbReference>
<evidence type="ECO:0000256" key="2">
    <source>
        <dbReference type="ARBA" id="ARBA00023015"/>
    </source>
</evidence>
<dbReference type="InterPro" id="IPR036388">
    <property type="entry name" value="WH-like_DNA-bd_sf"/>
</dbReference>